<organism evidence="1 2">
    <name type="scientific">Paraburkholderia phenoliruptrix</name>
    <dbReference type="NCBI Taxonomy" id="252970"/>
    <lineage>
        <taxon>Bacteria</taxon>
        <taxon>Pseudomonadati</taxon>
        <taxon>Pseudomonadota</taxon>
        <taxon>Betaproteobacteria</taxon>
        <taxon>Burkholderiales</taxon>
        <taxon>Burkholderiaceae</taxon>
        <taxon>Paraburkholderia</taxon>
    </lineage>
</organism>
<dbReference type="Gene3D" id="3.40.50.300">
    <property type="entry name" value="P-loop containing nucleotide triphosphate hydrolases"/>
    <property type="match status" value="1"/>
</dbReference>
<dbReference type="EMBL" id="JBFPKE010000009">
    <property type="protein sequence ID" value="MEX3752760.1"/>
    <property type="molecule type" value="Genomic_DNA"/>
</dbReference>
<comment type="caution">
    <text evidence="1">The sequence shown here is derived from an EMBL/GenBank/DDBJ whole genome shotgun (WGS) entry which is preliminary data.</text>
</comment>
<accession>A0ABV3WI21</accession>
<gene>
    <name evidence="1" type="ORF">AB3X84_22465</name>
</gene>
<sequence>MNTAAKTVLIYDKKINKEPYDFFTYSNIRGRAGRLGQHHVGKVFVFNEAPEHEDMEVAPTLFADEELAPLDYVVQLDEEPSQKAADSRVASVRNALALDWAGLRLAASLGLDSAQRLKAHVESALDNRASLSWTGIPRYKDITAVVNVLCCERSPSEFGARTAKALTYFINGLRMAGSMKGFLNEYDAKYQGSAENYDSVFRFLRACEYGLPQWFSLVEAFVKSAGVVADYSLFVQKMSRWFLPEELKDLDEEGIPIQISERFYMGESKAALTDRLAALARFGSAELTQFERDWIISALELETTTS</sequence>
<evidence type="ECO:0008006" key="3">
    <source>
        <dbReference type="Google" id="ProtNLM"/>
    </source>
</evidence>
<reference evidence="1 2" key="1">
    <citation type="submission" date="2024-07" db="EMBL/GenBank/DDBJ databases">
        <title>A survey of Mimosa microsymbionts across Brazilian biomes reveals a high diversity of Paraburkholderia nodulating endemic species, but also that Cupriavidus is common as a symbiont of widespread species.</title>
        <authorList>
            <person name="Rouws L."/>
            <person name="Barauna A."/>
            <person name="Beukes C."/>
            <person name="Rouws J.R.C."/>
            <person name="De Faria S.M."/>
            <person name="Gross E."/>
            <person name="Bueno Dos Reis Junior F."/>
            <person name="Simon M.F."/>
            <person name="Maluk M."/>
            <person name="Odee D.W."/>
            <person name="Kenicer G."/>
            <person name="Young J.P.W."/>
            <person name="Reis V.M."/>
            <person name="Zilli J."/>
            <person name="James E.K."/>
        </authorList>
    </citation>
    <scope>NUCLEOTIDE SEQUENCE [LARGE SCALE GENOMIC DNA]</scope>
    <source>
        <strain evidence="1 2">BR14375</strain>
    </source>
</reference>
<protein>
    <recommendedName>
        <fullName evidence="3">Helicase C-terminal domain-containing protein</fullName>
    </recommendedName>
</protein>
<dbReference type="InterPro" id="IPR027417">
    <property type="entry name" value="P-loop_NTPase"/>
</dbReference>
<keyword evidence="2" id="KW-1185">Reference proteome</keyword>
<proteinExistence type="predicted"/>
<name>A0ABV3WI21_9BURK</name>
<dbReference type="Proteomes" id="UP001558535">
    <property type="component" value="Unassembled WGS sequence"/>
</dbReference>
<evidence type="ECO:0000313" key="2">
    <source>
        <dbReference type="Proteomes" id="UP001558535"/>
    </source>
</evidence>
<dbReference type="RefSeq" id="WP_310110579.1">
    <property type="nucleotide sequence ID" value="NZ_CP168531.1"/>
</dbReference>
<evidence type="ECO:0000313" key="1">
    <source>
        <dbReference type="EMBL" id="MEX3752760.1"/>
    </source>
</evidence>